<accession>A0ABT0RN15</accession>
<dbReference type="EMBL" id="JAMGBD010000001">
    <property type="protein sequence ID" value="MCL6684023.1"/>
    <property type="molecule type" value="Genomic_DNA"/>
</dbReference>
<evidence type="ECO:0000313" key="4">
    <source>
        <dbReference type="Proteomes" id="UP001165363"/>
    </source>
</evidence>
<gene>
    <name evidence="3" type="ORF">LZ536_08950</name>
</gene>
<sequence>MKIGILMIAAGAFALAPAVAAPGHSHGPTTGKGWVHMNGPTEPAHDVECGEEDATRLPGHAADARGSPFNEDGVAGTKYAGEQPQNSRNGRSVSQYDLACAGGPPTE</sequence>
<evidence type="ECO:0000313" key="3">
    <source>
        <dbReference type="EMBL" id="MCL6684023.1"/>
    </source>
</evidence>
<feature type="compositionally biased region" description="Polar residues" evidence="1">
    <location>
        <begin position="83"/>
        <end position="95"/>
    </location>
</feature>
<dbReference type="RefSeq" id="WP_249848249.1">
    <property type="nucleotide sequence ID" value="NZ_JAMGBD010000001.1"/>
</dbReference>
<organism evidence="3 4">
    <name type="scientific">Sphingomonas alba</name>
    <dbReference type="NCBI Taxonomy" id="2908208"/>
    <lineage>
        <taxon>Bacteria</taxon>
        <taxon>Pseudomonadati</taxon>
        <taxon>Pseudomonadota</taxon>
        <taxon>Alphaproteobacteria</taxon>
        <taxon>Sphingomonadales</taxon>
        <taxon>Sphingomonadaceae</taxon>
        <taxon>Sphingomonas</taxon>
    </lineage>
</organism>
<evidence type="ECO:0000256" key="2">
    <source>
        <dbReference type="SAM" id="SignalP"/>
    </source>
</evidence>
<feature type="signal peptide" evidence="2">
    <location>
        <begin position="1"/>
        <end position="20"/>
    </location>
</feature>
<feature type="region of interest" description="Disordered" evidence="1">
    <location>
        <begin position="22"/>
        <end position="107"/>
    </location>
</feature>
<protein>
    <submittedName>
        <fullName evidence="3">Uncharacterized protein</fullName>
    </submittedName>
</protein>
<reference evidence="3" key="1">
    <citation type="submission" date="2022-05" db="EMBL/GenBank/DDBJ databases">
        <authorList>
            <person name="Jo J.-H."/>
            <person name="Im W.-T."/>
        </authorList>
    </citation>
    <scope>NUCLEOTIDE SEQUENCE</scope>
    <source>
        <strain evidence="3">SE158</strain>
    </source>
</reference>
<evidence type="ECO:0000256" key="1">
    <source>
        <dbReference type="SAM" id="MobiDB-lite"/>
    </source>
</evidence>
<feature type="chain" id="PRO_5046860512" evidence="2">
    <location>
        <begin position="21"/>
        <end position="107"/>
    </location>
</feature>
<dbReference type="Proteomes" id="UP001165363">
    <property type="component" value="Unassembled WGS sequence"/>
</dbReference>
<name>A0ABT0RN15_9SPHN</name>
<keyword evidence="4" id="KW-1185">Reference proteome</keyword>
<proteinExistence type="predicted"/>
<comment type="caution">
    <text evidence="3">The sequence shown here is derived from an EMBL/GenBank/DDBJ whole genome shotgun (WGS) entry which is preliminary data.</text>
</comment>
<keyword evidence="2" id="KW-0732">Signal</keyword>